<dbReference type="NCBIfam" id="TIGR00367">
    <property type="entry name" value="calcium/sodium antiporter"/>
    <property type="match status" value="1"/>
</dbReference>
<dbReference type="STRING" id="476157.GCA_001663155_02146"/>
<evidence type="ECO:0000256" key="2">
    <source>
        <dbReference type="ARBA" id="ARBA00022692"/>
    </source>
</evidence>
<organism evidence="7 8">
    <name type="scientific">Altererythrobacter ishigakiensis</name>
    <dbReference type="NCBI Taxonomy" id="476157"/>
    <lineage>
        <taxon>Bacteria</taxon>
        <taxon>Pseudomonadati</taxon>
        <taxon>Pseudomonadota</taxon>
        <taxon>Alphaproteobacteria</taxon>
        <taxon>Sphingomonadales</taxon>
        <taxon>Erythrobacteraceae</taxon>
        <taxon>Altererythrobacter</taxon>
    </lineage>
</organism>
<evidence type="ECO:0000313" key="7">
    <source>
        <dbReference type="EMBL" id="TWJ09570.1"/>
    </source>
</evidence>
<dbReference type="GO" id="GO:0006874">
    <property type="term" value="P:intracellular calcium ion homeostasis"/>
    <property type="evidence" value="ECO:0007669"/>
    <property type="project" value="TreeGrafter"/>
</dbReference>
<comment type="subcellular location">
    <subcellularLocation>
        <location evidence="1">Membrane</location>
        <topology evidence="1">Multi-pass membrane protein</topology>
    </subcellularLocation>
</comment>
<feature type="domain" description="Sodium/calcium exchanger membrane region" evidence="6">
    <location>
        <begin position="5"/>
        <end position="142"/>
    </location>
</feature>
<dbReference type="EMBL" id="VLLK01000001">
    <property type="protein sequence ID" value="TWJ09570.1"/>
    <property type="molecule type" value="Genomic_DNA"/>
</dbReference>
<dbReference type="OrthoDB" id="9794225at2"/>
<keyword evidence="4 5" id="KW-0472">Membrane</keyword>
<dbReference type="InterPro" id="IPR004837">
    <property type="entry name" value="NaCa_Exmemb"/>
</dbReference>
<evidence type="ECO:0000259" key="6">
    <source>
        <dbReference type="Pfam" id="PF01699"/>
    </source>
</evidence>
<dbReference type="InterPro" id="IPR004481">
    <property type="entry name" value="K/Na/Ca-exchanger"/>
</dbReference>
<evidence type="ECO:0000313" key="8">
    <source>
        <dbReference type="Proteomes" id="UP000320547"/>
    </source>
</evidence>
<keyword evidence="3 5" id="KW-1133">Transmembrane helix</keyword>
<protein>
    <submittedName>
        <fullName evidence="7">Cation:H+ antiporter</fullName>
    </submittedName>
</protein>
<feature type="transmembrane region" description="Helical" evidence="5">
    <location>
        <begin position="264"/>
        <end position="282"/>
    </location>
</feature>
<dbReference type="GO" id="GO:0005262">
    <property type="term" value="F:calcium channel activity"/>
    <property type="evidence" value="ECO:0007669"/>
    <property type="project" value="TreeGrafter"/>
</dbReference>
<keyword evidence="2 5" id="KW-0812">Transmembrane</keyword>
<feature type="domain" description="Sodium/calcium exchanger membrane region" evidence="6">
    <location>
        <begin position="166"/>
        <end position="307"/>
    </location>
</feature>
<comment type="caution">
    <text evidence="7">The sequence shown here is derived from an EMBL/GenBank/DDBJ whole genome shotgun (WGS) entry which is preliminary data.</text>
</comment>
<proteinExistence type="predicted"/>
<feature type="transmembrane region" description="Helical" evidence="5">
    <location>
        <begin position="289"/>
        <end position="307"/>
    </location>
</feature>
<sequence length="308" mass="31196">MIEAILYSLAGLVGLAVGGELLVRGSVSIAQRLGVSNLVTGLVIVGFATSMPEMVASIEAALAGSPGIAWGNVVGSNLANTLLILGATALVMPIALSGTGRRDAIVALVASLGLWALTAAQIGSIWVGIGLLLGILAYIFWRYNHPHSDVGDDEDEPEAQTALTFSIVLFLGGLGLLVFGGQLLVSGAIDMARIFGVSETAIGLTVVAIGTSLPELAASIAAAVRGKPGLAIGNVVGSNIYNILLIGGVTMTIAPFAIPADLLTYELALLALSAVAFLALVARAKQIGRAMGAILLIAFTANIVIAFS</sequence>
<evidence type="ECO:0000256" key="3">
    <source>
        <dbReference type="ARBA" id="ARBA00022989"/>
    </source>
</evidence>
<keyword evidence="8" id="KW-1185">Reference proteome</keyword>
<feature type="transmembrane region" description="Helical" evidence="5">
    <location>
        <begin position="240"/>
        <end position="258"/>
    </location>
</feature>
<dbReference type="PANTHER" id="PTHR10846">
    <property type="entry name" value="SODIUM/POTASSIUM/CALCIUM EXCHANGER"/>
    <property type="match status" value="1"/>
</dbReference>
<dbReference type="AlphaFoldDB" id="A0A562UVB3"/>
<dbReference type="Proteomes" id="UP000320547">
    <property type="component" value="Unassembled WGS sequence"/>
</dbReference>
<name>A0A562UVB3_9SPHN</name>
<evidence type="ECO:0000256" key="5">
    <source>
        <dbReference type="SAM" id="Phobius"/>
    </source>
</evidence>
<dbReference type="Gene3D" id="6.10.280.80">
    <property type="entry name" value="NCX, peripheral helical region"/>
    <property type="match status" value="1"/>
</dbReference>
<dbReference type="Pfam" id="PF01699">
    <property type="entry name" value="Na_Ca_ex"/>
    <property type="match status" value="2"/>
</dbReference>
<dbReference type="RefSeq" id="WP_067601000.1">
    <property type="nucleotide sequence ID" value="NZ_CP015963.1"/>
</dbReference>
<reference evidence="7 8" key="1">
    <citation type="submission" date="2019-07" db="EMBL/GenBank/DDBJ databases">
        <title>Genomic Encyclopedia of Archaeal and Bacterial Type Strains, Phase II (KMG-II): from individual species to whole genera.</title>
        <authorList>
            <person name="Goeker M."/>
        </authorList>
    </citation>
    <scope>NUCLEOTIDE SEQUENCE [LARGE SCALE GENOMIC DNA]</scope>
    <source>
        <strain evidence="7 8">ATCC BAA-2084</strain>
    </source>
</reference>
<feature type="transmembrane region" description="Helical" evidence="5">
    <location>
        <begin position="78"/>
        <end position="96"/>
    </location>
</feature>
<accession>A0A562UVB3</accession>
<dbReference type="GO" id="GO:0005886">
    <property type="term" value="C:plasma membrane"/>
    <property type="evidence" value="ECO:0007669"/>
    <property type="project" value="TreeGrafter"/>
</dbReference>
<feature type="transmembrane region" description="Helical" evidence="5">
    <location>
        <begin position="161"/>
        <end position="185"/>
    </location>
</feature>
<dbReference type="InterPro" id="IPR044880">
    <property type="entry name" value="NCX_ion-bd_dom_sf"/>
</dbReference>
<dbReference type="PANTHER" id="PTHR10846:SF8">
    <property type="entry name" value="INNER MEMBRANE PROTEIN YRBG"/>
    <property type="match status" value="1"/>
</dbReference>
<dbReference type="GO" id="GO:0008273">
    <property type="term" value="F:calcium, potassium:sodium antiporter activity"/>
    <property type="evidence" value="ECO:0007669"/>
    <property type="project" value="TreeGrafter"/>
</dbReference>
<feature type="transmembrane region" description="Helical" evidence="5">
    <location>
        <begin position="108"/>
        <end position="141"/>
    </location>
</feature>
<evidence type="ECO:0000256" key="4">
    <source>
        <dbReference type="ARBA" id="ARBA00023136"/>
    </source>
</evidence>
<gene>
    <name evidence="7" type="ORF">JN10_1207</name>
</gene>
<dbReference type="Gene3D" id="1.20.1420.30">
    <property type="entry name" value="NCX, central ion-binding region"/>
    <property type="match status" value="1"/>
</dbReference>
<feature type="transmembrane region" description="Helical" evidence="5">
    <location>
        <begin position="35"/>
        <end position="58"/>
    </location>
</feature>
<evidence type="ECO:0000256" key="1">
    <source>
        <dbReference type="ARBA" id="ARBA00004141"/>
    </source>
</evidence>
<feature type="transmembrane region" description="Helical" evidence="5">
    <location>
        <begin position="6"/>
        <end position="23"/>
    </location>
</feature>